<evidence type="ECO:0000313" key="1">
    <source>
        <dbReference type="EMBL" id="AKB35077.1"/>
    </source>
</evidence>
<evidence type="ECO:0000313" key="2">
    <source>
        <dbReference type="Proteomes" id="UP000033123"/>
    </source>
</evidence>
<dbReference type="GeneID" id="24870030"/>
<dbReference type="Proteomes" id="UP000033123">
    <property type="component" value="Chromosome"/>
</dbReference>
<dbReference type="AlphaFoldDB" id="A0A0E3PJ91"/>
<dbReference type="RefSeq" id="WP_048179519.1">
    <property type="nucleotide sequence ID" value="NZ_CP009508.1"/>
</dbReference>
<name>A0A0E3PJ91_9EURY</name>
<reference evidence="1 2" key="1">
    <citation type="submission" date="2014-07" db="EMBL/GenBank/DDBJ databases">
        <title>Methanogenic archaea and the global carbon cycle.</title>
        <authorList>
            <person name="Henriksen J.R."/>
            <person name="Luke J."/>
            <person name="Reinhart S."/>
            <person name="Benedict M.N."/>
            <person name="Youngblut N.D."/>
            <person name="Metcalf M.E."/>
            <person name="Whitaker R.J."/>
            <person name="Metcalf W.W."/>
        </authorList>
    </citation>
    <scope>NUCLEOTIDE SEQUENCE [LARGE SCALE GENOMIC DNA]</scope>
    <source>
        <strain evidence="1 2">C2J</strain>
    </source>
</reference>
<gene>
    <name evidence="1" type="ORF">MSSAC_0487</name>
</gene>
<dbReference type="PATRIC" id="fig|1434118.4.peg.631"/>
<dbReference type="HOGENOM" id="CLU_2217101_0_0_2"/>
<dbReference type="STRING" id="1434118.MSSAC_0487"/>
<protein>
    <submittedName>
        <fullName evidence="1">Uncharacterized protein</fullName>
    </submittedName>
</protein>
<dbReference type="EMBL" id="CP009508">
    <property type="protein sequence ID" value="AKB35077.1"/>
    <property type="molecule type" value="Genomic_DNA"/>
</dbReference>
<dbReference type="PROSITE" id="PS51257">
    <property type="entry name" value="PROKAR_LIPOPROTEIN"/>
    <property type="match status" value="1"/>
</dbReference>
<accession>A0A0E3PJ91</accession>
<proteinExistence type="predicted"/>
<dbReference type="KEGG" id="msj:MSSAC_0487"/>
<organism evidence="1 2">
    <name type="scientific">Methanosarcina siciliae C2J</name>
    <dbReference type="NCBI Taxonomy" id="1434118"/>
    <lineage>
        <taxon>Archaea</taxon>
        <taxon>Methanobacteriati</taxon>
        <taxon>Methanobacteriota</taxon>
        <taxon>Stenosarchaea group</taxon>
        <taxon>Methanomicrobia</taxon>
        <taxon>Methanosarcinales</taxon>
        <taxon>Methanosarcinaceae</taxon>
        <taxon>Methanosarcina</taxon>
    </lineage>
</organism>
<sequence>MKIKTLIVVCLLAITLISGSGCIDNSNETVQETGQEEMTGNLNTNSSDPVIETFLEEMTDRSDDSFNDTRETISVENFSDRSNALELEKQSAFSGYYNPNLTDSAN</sequence>